<dbReference type="RefSeq" id="WP_312032060.1">
    <property type="nucleotide sequence ID" value="NZ_CP051151.1"/>
</dbReference>
<sequence length="359" mass="43016">MNCIKNIKATSIPHDVFIKMTQLYKSMGMNDYYDVHFSKNLDYYKHKTAEDNAKAFYALFLPDFKVISNHRLQALTLESSVASNRSEQLFKNILLVFRKIHYQSYERFHLNSVEIRELISYIFTDVMEIPKYRKFVKKRSLLDSQTLSLREVLDKYIDDLEKIEKEKVIEPIFLYLNFMIDFVNMKIFDFKYNEIIGTLIFYILMIENDLRVSHFIGFFPKFQTKKNLYFKLLHQSSFQWEEGLADVMPMTHFIIKIYQSMYDDLKDLAREFEFDNESTLLKTDFVENIILKMPETFSKKDIRKKYPHVSDSTINRTLQRLQEEDKIRSLGKGRGAKWVKMIENYDIEGQLKLYLGDEE</sequence>
<dbReference type="KEGG" id="tbk:HF295_01390"/>
<gene>
    <name evidence="1" type="ORF">HF295_01390</name>
</gene>
<protein>
    <recommendedName>
        <fullName evidence="3">Fic family protein</fullName>
    </recommendedName>
</protein>
<dbReference type="EMBL" id="CP051151">
    <property type="protein sequence ID" value="QLY39584.1"/>
    <property type="molecule type" value="Genomic_DNA"/>
</dbReference>
<keyword evidence="2" id="KW-1185">Reference proteome</keyword>
<name>A0A7L6N506_9MOLU</name>
<reference evidence="1 2" key="1">
    <citation type="submission" date="2020-04" db="EMBL/GenBank/DDBJ databases">
        <authorList>
            <person name="Zheng R.K."/>
            <person name="Sun C.M."/>
        </authorList>
    </citation>
    <scope>NUCLEOTIDE SEQUENCE [LARGE SCALE GENOMIC DNA]</scope>
    <source>
        <strain evidence="2">zrk29</strain>
    </source>
</reference>
<evidence type="ECO:0000313" key="1">
    <source>
        <dbReference type="EMBL" id="QLY39584.1"/>
    </source>
</evidence>
<proteinExistence type="predicted"/>
<accession>A0A7L6N506</accession>
<organism evidence="1 2">
    <name type="scientific">Hujiaoplasma nucleasis</name>
    <dbReference type="NCBI Taxonomy" id="2725268"/>
    <lineage>
        <taxon>Bacteria</taxon>
        <taxon>Bacillati</taxon>
        <taxon>Mycoplasmatota</taxon>
        <taxon>Mollicutes</taxon>
        <taxon>Candidatus Izemoplasmatales</taxon>
        <taxon>Hujiaoplasmataceae</taxon>
        <taxon>Hujiaoplasma</taxon>
    </lineage>
</organism>
<dbReference type="Proteomes" id="UP000512167">
    <property type="component" value="Chromosome"/>
</dbReference>
<evidence type="ECO:0000313" key="2">
    <source>
        <dbReference type="Proteomes" id="UP000512167"/>
    </source>
</evidence>
<evidence type="ECO:0008006" key="3">
    <source>
        <dbReference type="Google" id="ProtNLM"/>
    </source>
</evidence>
<dbReference type="AlphaFoldDB" id="A0A7L6N506"/>